<gene>
    <name evidence="2" type="ORF">O181_028581</name>
</gene>
<accession>A0A9Q3CPF7</accession>
<evidence type="ECO:0000313" key="3">
    <source>
        <dbReference type="Proteomes" id="UP000765509"/>
    </source>
</evidence>
<name>A0A9Q3CPF7_9BASI</name>
<dbReference type="AlphaFoldDB" id="A0A9Q3CPF7"/>
<keyword evidence="3" id="KW-1185">Reference proteome</keyword>
<sequence length="290" mass="34497">MLVNKPTSTSQYQDGDNMSYYEKEDLKQLPQASNCPKSSGKGGYDHMGLIKFIDGLLIDVPRIPDYWITVRLNTAFKGHARMWYTELKKIHGRRNWPWWNIQIIQKYSNGTWIWEKTMSFENYKYSVDIYPYQWCLRESKRLKAIDPQMNIQMRNHTFQENWSMQAEFKDKPRERVAEVTKKKNSFCNCGSTDYYANNCPEANKKVYEMEKVPEEESPKKDSESDSMADVIRQQSDEEQDSREEFLVHYQKETPLEIQDIWLEAGMPQDTANKNFCKHNTRCTKLLHYTK</sequence>
<dbReference type="Proteomes" id="UP000765509">
    <property type="component" value="Unassembled WGS sequence"/>
</dbReference>
<feature type="region of interest" description="Disordered" evidence="1">
    <location>
        <begin position="210"/>
        <end position="242"/>
    </location>
</feature>
<dbReference type="EMBL" id="AVOT02009812">
    <property type="protein sequence ID" value="MBW0488866.1"/>
    <property type="molecule type" value="Genomic_DNA"/>
</dbReference>
<evidence type="ECO:0000313" key="2">
    <source>
        <dbReference type="EMBL" id="MBW0488866.1"/>
    </source>
</evidence>
<comment type="caution">
    <text evidence="2">The sequence shown here is derived from an EMBL/GenBank/DDBJ whole genome shotgun (WGS) entry which is preliminary data.</text>
</comment>
<reference evidence="2" key="1">
    <citation type="submission" date="2021-03" db="EMBL/GenBank/DDBJ databases">
        <title>Draft genome sequence of rust myrtle Austropuccinia psidii MF-1, a brazilian biotype.</title>
        <authorList>
            <person name="Quecine M.C."/>
            <person name="Pachon D.M.R."/>
            <person name="Bonatelli M.L."/>
            <person name="Correr F.H."/>
            <person name="Franceschini L.M."/>
            <person name="Leite T.F."/>
            <person name="Margarido G.R.A."/>
            <person name="Almeida C.A."/>
            <person name="Ferrarezi J.A."/>
            <person name="Labate C.A."/>
        </authorList>
    </citation>
    <scope>NUCLEOTIDE SEQUENCE</scope>
    <source>
        <strain evidence="2">MF-1</strain>
    </source>
</reference>
<feature type="compositionally biased region" description="Basic and acidic residues" evidence="1">
    <location>
        <begin position="210"/>
        <end position="223"/>
    </location>
</feature>
<organism evidence="2 3">
    <name type="scientific">Austropuccinia psidii MF-1</name>
    <dbReference type="NCBI Taxonomy" id="1389203"/>
    <lineage>
        <taxon>Eukaryota</taxon>
        <taxon>Fungi</taxon>
        <taxon>Dikarya</taxon>
        <taxon>Basidiomycota</taxon>
        <taxon>Pucciniomycotina</taxon>
        <taxon>Pucciniomycetes</taxon>
        <taxon>Pucciniales</taxon>
        <taxon>Sphaerophragmiaceae</taxon>
        <taxon>Austropuccinia</taxon>
    </lineage>
</organism>
<evidence type="ECO:0000256" key="1">
    <source>
        <dbReference type="SAM" id="MobiDB-lite"/>
    </source>
</evidence>
<proteinExistence type="predicted"/>
<protein>
    <submittedName>
        <fullName evidence="2">Uncharacterized protein</fullName>
    </submittedName>
</protein>